<organism evidence="4 5">
    <name type="scientific">Aureimonas pseudogalii</name>
    <dbReference type="NCBI Taxonomy" id="1744844"/>
    <lineage>
        <taxon>Bacteria</taxon>
        <taxon>Pseudomonadati</taxon>
        <taxon>Pseudomonadota</taxon>
        <taxon>Alphaproteobacteria</taxon>
        <taxon>Hyphomicrobiales</taxon>
        <taxon>Aurantimonadaceae</taxon>
        <taxon>Aureimonas</taxon>
    </lineage>
</organism>
<dbReference type="SUPFAM" id="SSF53474">
    <property type="entry name" value="alpha/beta-Hydrolases"/>
    <property type="match status" value="1"/>
</dbReference>
<dbReference type="InterPro" id="IPR010126">
    <property type="entry name" value="Esterase_phb"/>
</dbReference>
<dbReference type="Proteomes" id="UP000542776">
    <property type="component" value="Unassembled WGS sequence"/>
</dbReference>
<dbReference type="GO" id="GO:0005576">
    <property type="term" value="C:extracellular region"/>
    <property type="evidence" value="ECO:0007669"/>
    <property type="project" value="InterPro"/>
</dbReference>
<name>A0A7W6EBK5_9HYPH</name>
<reference evidence="4 5" key="1">
    <citation type="submission" date="2020-08" db="EMBL/GenBank/DDBJ databases">
        <title>Genomic Encyclopedia of Type Strains, Phase IV (KMG-IV): sequencing the most valuable type-strain genomes for metagenomic binning, comparative biology and taxonomic classification.</title>
        <authorList>
            <person name="Goeker M."/>
        </authorList>
    </citation>
    <scope>NUCLEOTIDE SEQUENCE [LARGE SCALE GENOMIC DNA]</scope>
    <source>
        <strain evidence="4 5">DSM 102238</strain>
    </source>
</reference>
<dbReference type="InterPro" id="IPR050955">
    <property type="entry name" value="Plant_Biomass_Hydrol_Est"/>
</dbReference>
<evidence type="ECO:0000256" key="1">
    <source>
        <dbReference type="ARBA" id="ARBA00022729"/>
    </source>
</evidence>
<dbReference type="NCBIfam" id="TIGR01840">
    <property type="entry name" value="esterase_phb"/>
    <property type="match status" value="1"/>
</dbReference>
<keyword evidence="2" id="KW-0378">Hydrolase</keyword>
<evidence type="ECO:0000256" key="3">
    <source>
        <dbReference type="SAM" id="MobiDB-lite"/>
    </source>
</evidence>
<dbReference type="EMBL" id="JACIEK010000004">
    <property type="protein sequence ID" value="MBB3998272.1"/>
    <property type="molecule type" value="Genomic_DNA"/>
</dbReference>
<keyword evidence="1" id="KW-0732">Signal</keyword>
<evidence type="ECO:0000313" key="5">
    <source>
        <dbReference type="Proteomes" id="UP000542776"/>
    </source>
</evidence>
<dbReference type="Pfam" id="PF10503">
    <property type="entry name" value="Esterase_PHB"/>
    <property type="match status" value="1"/>
</dbReference>
<dbReference type="PANTHER" id="PTHR43037">
    <property type="entry name" value="UNNAMED PRODUCT-RELATED"/>
    <property type="match status" value="1"/>
</dbReference>
<sequence>MKPMNLDAMREATRLTREGRLSEAMALLQGAGPTPDGQAAPSHHGPTIDLTASAPPARKGDGMMSKDRLNDLASTLKTGLKGLNLGSLGGTQTPVPEIAPGASFAEFRHADAAGSRSYRLYVPGRSKDGPRPLLVMLHGCTQSPDDFAVGTGMNALAERHGLIVAYPAQDRGANTNGCWNWFQPADQRRGSGELAILAGIVAEICEAQSVDRARIFVAGLSAGGATAALLAAEYPEVFAAAGVHSGLPAGAASDMPSAFSAMRQGGAPVTADRIRVPTIVFHGDRDATVHSTNGDRIVTQAGGTKASSVEVRNGRSDGGVGFERSVYRDDAGRSFCEQWILHGAGHAWSGGSAAGTYTDPAGPDASAEMVRFFFAVGDSASA</sequence>
<evidence type="ECO:0000256" key="2">
    <source>
        <dbReference type="ARBA" id="ARBA00022801"/>
    </source>
</evidence>
<gene>
    <name evidence="4" type="ORF">GGR04_002111</name>
</gene>
<dbReference type="PANTHER" id="PTHR43037:SF1">
    <property type="entry name" value="BLL1128 PROTEIN"/>
    <property type="match status" value="1"/>
</dbReference>
<accession>A0A7W6EBK5</accession>
<dbReference type="Gene3D" id="3.40.50.1820">
    <property type="entry name" value="alpha/beta hydrolase"/>
    <property type="match status" value="1"/>
</dbReference>
<keyword evidence="5" id="KW-1185">Reference proteome</keyword>
<evidence type="ECO:0000313" key="4">
    <source>
        <dbReference type="EMBL" id="MBB3998272.1"/>
    </source>
</evidence>
<comment type="caution">
    <text evidence="4">The sequence shown here is derived from an EMBL/GenBank/DDBJ whole genome shotgun (WGS) entry which is preliminary data.</text>
</comment>
<proteinExistence type="predicted"/>
<protein>
    <submittedName>
        <fullName evidence="4">Poly(Hydroxyalkanoate) depolymerase family esterase</fullName>
    </submittedName>
</protein>
<dbReference type="AlphaFoldDB" id="A0A7W6EBK5"/>
<dbReference type="GO" id="GO:0016787">
    <property type="term" value="F:hydrolase activity"/>
    <property type="evidence" value="ECO:0007669"/>
    <property type="project" value="UniProtKB-KW"/>
</dbReference>
<dbReference type="InterPro" id="IPR029058">
    <property type="entry name" value="AB_hydrolase_fold"/>
</dbReference>
<dbReference type="RefSeq" id="WP_183199805.1">
    <property type="nucleotide sequence ID" value="NZ_JACIEK010000004.1"/>
</dbReference>
<feature type="region of interest" description="Disordered" evidence="3">
    <location>
        <begin position="29"/>
        <end position="61"/>
    </location>
</feature>